<organism evidence="5 6">
    <name type="scientific">Fervidibacillus albus</name>
    <dbReference type="NCBI Taxonomy" id="2980026"/>
    <lineage>
        <taxon>Bacteria</taxon>
        <taxon>Bacillati</taxon>
        <taxon>Bacillota</taxon>
        <taxon>Bacilli</taxon>
        <taxon>Bacillales</taxon>
        <taxon>Bacillaceae</taxon>
        <taxon>Fervidibacillus</taxon>
    </lineage>
</organism>
<feature type="chain" id="PRO_5038782192" evidence="3">
    <location>
        <begin position="20"/>
        <end position="307"/>
    </location>
</feature>
<gene>
    <name evidence="5" type="ORF">OE104_01850</name>
</gene>
<sequence length="307" mass="34695">MKKRIFIMIAFLSAFILVACSGESPSGGEEVRNNSQDMAMVEDAEIGYTGDDGQGDSEEDGGYVDESVDVSDENDISAVDRKIIYTAYLQIEVKDYEQAVDEISLQATKIGGYVVESSMSSTSKEVIRGQLTVRIPQEQFQMFIEQVKNVSNRVVTSSIQGQDVTEEYIDLESRLKSKRIVESRLQTFMENAEKTEDLLAISKDLAEVQEEIESIIGRMNYLENRSDLATVTINLTEKNVEISSELNTWERTKEQFKKSINFLLTTFSTFIVFLMGNLPVLIFIGILGFIIYFIAKKRIKGRVKKDE</sequence>
<evidence type="ECO:0000313" key="5">
    <source>
        <dbReference type="EMBL" id="WAA10111.1"/>
    </source>
</evidence>
<accession>A0A9E8RW26</accession>
<dbReference type="AlphaFoldDB" id="A0A9E8RW26"/>
<keyword evidence="1" id="KW-0175">Coiled coil</keyword>
<dbReference type="Pfam" id="PF14257">
    <property type="entry name" value="DUF4349"/>
    <property type="match status" value="1"/>
</dbReference>
<evidence type="ECO:0000256" key="2">
    <source>
        <dbReference type="SAM" id="Phobius"/>
    </source>
</evidence>
<evidence type="ECO:0000256" key="3">
    <source>
        <dbReference type="SAM" id="SignalP"/>
    </source>
</evidence>
<name>A0A9E8RW26_9BACI</name>
<dbReference type="Proteomes" id="UP001164718">
    <property type="component" value="Chromosome"/>
</dbReference>
<keyword evidence="2" id="KW-0472">Membrane</keyword>
<reference evidence="5" key="1">
    <citation type="submission" date="2022-09" db="EMBL/GenBank/DDBJ databases">
        <title>Complete Genomes of Fervidibacillus albus and Fervidibacillus halotolerans isolated from tidal flat sediments.</title>
        <authorList>
            <person name="Kwon K.K."/>
            <person name="Yang S.-H."/>
            <person name="Park M.J."/>
            <person name="Oh H.-M."/>
        </authorList>
    </citation>
    <scope>NUCLEOTIDE SEQUENCE</scope>
    <source>
        <strain evidence="5">MEBiC13591</strain>
    </source>
</reference>
<evidence type="ECO:0000313" key="6">
    <source>
        <dbReference type="Proteomes" id="UP001164718"/>
    </source>
</evidence>
<feature type="domain" description="DUF4349" evidence="4">
    <location>
        <begin position="81"/>
        <end position="291"/>
    </location>
</feature>
<keyword evidence="3" id="KW-0732">Signal</keyword>
<dbReference type="PROSITE" id="PS51257">
    <property type="entry name" value="PROKAR_LIPOPROTEIN"/>
    <property type="match status" value="1"/>
</dbReference>
<protein>
    <submittedName>
        <fullName evidence="5">DUF4349 domain-containing protein</fullName>
    </submittedName>
</protein>
<keyword evidence="2" id="KW-0812">Transmembrane</keyword>
<keyword evidence="2" id="KW-1133">Transmembrane helix</keyword>
<dbReference type="EMBL" id="CP106878">
    <property type="protein sequence ID" value="WAA10111.1"/>
    <property type="molecule type" value="Genomic_DNA"/>
</dbReference>
<feature type="transmembrane region" description="Helical" evidence="2">
    <location>
        <begin position="262"/>
        <end position="295"/>
    </location>
</feature>
<proteinExistence type="predicted"/>
<evidence type="ECO:0000256" key="1">
    <source>
        <dbReference type="SAM" id="Coils"/>
    </source>
</evidence>
<dbReference type="RefSeq" id="WP_275417897.1">
    <property type="nucleotide sequence ID" value="NZ_CP106878.1"/>
</dbReference>
<evidence type="ECO:0000259" key="4">
    <source>
        <dbReference type="Pfam" id="PF14257"/>
    </source>
</evidence>
<feature type="signal peptide" evidence="3">
    <location>
        <begin position="1"/>
        <end position="19"/>
    </location>
</feature>
<dbReference type="KEGG" id="faf:OE104_01850"/>
<feature type="coiled-coil region" evidence="1">
    <location>
        <begin position="191"/>
        <end position="225"/>
    </location>
</feature>
<keyword evidence="6" id="KW-1185">Reference proteome</keyword>
<dbReference type="InterPro" id="IPR025645">
    <property type="entry name" value="DUF4349"/>
</dbReference>